<keyword evidence="4" id="KW-1185">Reference proteome</keyword>
<evidence type="ECO:0000313" key="3">
    <source>
        <dbReference type="EMBL" id="MQM18323.1"/>
    </source>
</evidence>
<dbReference type="InterPro" id="IPR002156">
    <property type="entry name" value="RNaseH_domain"/>
</dbReference>
<dbReference type="GO" id="GO:0004523">
    <property type="term" value="F:RNA-DNA hybrid ribonuclease activity"/>
    <property type="evidence" value="ECO:0007669"/>
    <property type="project" value="InterPro"/>
</dbReference>
<sequence>MISISSSDDDDISNSAPSSSSSLHSSLKIPQDWITVLGQVVNAKDKLQARLPRVIRWSTPPSGRLKLNVDGAFRSATSEAGGGGIIHDHEGSMCCAFSRAYYGLNSRLVAEALALRDGIAMCCRFGISEVTVETDSQNLFQIMRDQQTH</sequence>
<dbReference type="InterPro" id="IPR044730">
    <property type="entry name" value="RNase_H-like_dom_plant"/>
</dbReference>
<feature type="compositionally biased region" description="Low complexity" evidence="1">
    <location>
        <begin position="13"/>
        <end position="25"/>
    </location>
</feature>
<dbReference type="Pfam" id="PF13456">
    <property type="entry name" value="RVT_3"/>
    <property type="match status" value="1"/>
</dbReference>
<dbReference type="Gene3D" id="3.30.420.10">
    <property type="entry name" value="Ribonuclease H-like superfamily/Ribonuclease H"/>
    <property type="match status" value="1"/>
</dbReference>
<evidence type="ECO:0000313" key="4">
    <source>
        <dbReference type="Proteomes" id="UP000652761"/>
    </source>
</evidence>
<dbReference type="InterPro" id="IPR053151">
    <property type="entry name" value="RNase_H-like"/>
</dbReference>
<feature type="region of interest" description="Disordered" evidence="1">
    <location>
        <begin position="1"/>
        <end position="25"/>
    </location>
</feature>
<comment type="caution">
    <text evidence="3">The sequence shown here is derived from an EMBL/GenBank/DDBJ whole genome shotgun (WGS) entry which is preliminary data.</text>
</comment>
<dbReference type="InterPro" id="IPR036397">
    <property type="entry name" value="RNaseH_sf"/>
</dbReference>
<feature type="domain" description="RNase H type-1" evidence="2">
    <location>
        <begin position="68"/>
        <end position="147"/>
    </location>
</feature>
<dbReference type="OrthoDB" id="1752183at2759"/>
<evidence type="ECO:0000259" key="2">
    <source>
        <dbReference type="Pfam" id="PF13456"/>
    </source>
</evidence>
<dbReference type="PANTHER" id="PTHR47723">
    <property type="entry name" value="OS05G0353850 PROTEIN"/>
    <property type="match status" value="1"/>
</dbReference>
<dbReference type="AlphaFoldDB" id="A0A843XGE3"/>
<reference evidence="3" key="1">
    <citation type="submission" date="2017-07" db="EMBL/GenBank/DDBJ databases">
        <title>Taro Niue Genome Assembly and Annotation.</title>
        <authorList>
            <person name="Atibalentja N."/>
            <person name="Keating K."/>
            <person name="Fields C.J."/>
        </authorList>
    </citation>
    <scope>NUCLEOTIDE SEQUENCE</scope>
    <source>
        <strain evidence="3">Niue_2</strain>
        <tissue evidence="3">Leaf</tissue>
    </source>
</reference>
<dbReference type="GO" id="GO:0003676">
    <property type="term" value="F:nucleic acid binding"/>
    <property type="evidence" value="ECO:0007669"/>
    <property type="project" value="InterPro"/>
</dbReference>
<name>A0A843XGE3_COLES</name>
<organism evidence="3 4">
    <name type="scientific">Colocasia esculenta</name>
    <name type="common">Wild taro</name>
    <name type="synonym">Arum esculentum</name>
    <dbReference type="NCBI Taxonomy" id="4460"/>
    <lineage>
        <taxon>Eukaryota</taxon>
        <taxon>Viridiplantae</taxon>
        <taxon>Streptophyta</taxon>
        <taxon>Embryophyta</taxon>
        <taxon>Tracheophyta</taxon>
        <taxon>Spermatophyta</taxon>
        <taxon>Magnoliopsida</taxon>
        <taxon>Liliopsida</taxon>
        <taxon>Araceae</taxon>
        <taxon>Aroideae</taxon>
        <taxon>Colocasieae</taxon>
        <taxon>Colocasia</taxon>
    </lineage>
</organism>
<dbReference type="Proteomes" id="UP000652761">
    <property type="component" value="Unassembled WGS sequence"/>
</dbReference>
<dbReference type="SUPFAM" id="SSF53098">
    <property type="entry name" value="Ribonuclease H-like"/>
    <property type="match status" value="1"/>
</dbReference>
<dbReference type="EMBL" id="NMUH01008119">
    <property type="protein sequence ID" value="MQM18323.1"/>
    <property type="molecule type" value="Genomic_DNA"/>
</dbReference>
<proteinExistence type="predicted"/>
<dbReference type="PANTHER" id="PTHR47723:SF19">
    <property type="entry name" value="POLYNUCLEOTIDYL TRANSFERASE, RIBONUCLEASE H-LIKE SUPERFAMILY PROTEIN"/>
    <property type="match status" value="1"/>
</dbReference>
<protein>
    <recommendedName>
        <fullName evidence="2">RNase H type-1 domain-containing protein</fullName>
    </recommendedName>
</protein>
<dbReference type="InterPro" id="IPR012337">
    <property type="entry name" value="RNaseH-like_sf"/>
</dbReference>
<gene>
    <name evidence="3" type="ORF">Taro_051311</name>
</gene>
<accession>A0A843XGE3</accession>
<dbReference type="CDD" id="cd06222">
    <property type="entry name" value="RNase_H_like"/>
    <property type="match status" value="1"/>
</dbReference>
<evidence type="ECO:0000256" key="1">
    <source>
        <dbReference type="SAM" id="MobiDB-lite"/>
    </source>
</evidence>